<dbReference type="NCBIfam" id="NF033740">
    <property type="entry name" value="MarP_fam_protase"/>
    <property type="match status" value="1"/>
</dbReference>
<keyword evidence="6" id="KW-0378">Hydrolase</keyword>
<dbReference type="SUPFAM" id="SSF50494">
    <property type="entry name" value="Trypsin-like serine proteases"/>
    <property type="match status" value="1"/>
</dbReference>
<evidence type="ECO:0000313" key="6">
    <source>
        <dbReference type="EMBL" id="MFC6044307.1"/>
    </source>
</evidence>
<dbReference type="InterPro" id="IPR009003">
    <property type="entry name" value="Peptidase_S1_PA"/>
</dbReference>
<evidence type="ECO:0000256" key="4">
    <source>
        <dbReference type="ARBA" id="ARBA00023136"/>
    </source>
</evidence>
<keyword evidence="3 5" id="KW-1133">Transmembrane helix</keyword>
<dbReference type="RefSeq" id="WP_379155528.1">
    <property type="nucleotide sequence ID" value="NZ_JBHSRJ010000005.1"/>
</dbReference>
<keyword evidence="7" id="KW-1185">Reference proteome</keyword>
<protein>
    <submittedName>
        <fullName evidence="6">MarP family serine protease</fullName>
        <ecNumber evidence="6">3.4.21.-</ecNumber>
    </submittedName>
</protein>
<evidence type="ECO:0000313" key="7">
    <source>
        <dbReference type="Proteomes" id="UP001596135"/>
    </source>
</evidence>
<feature type="transmembrane region" description="Helical" evidence="5">
    <location>
        <begin position="6"/>
        <end position="21"/>
    </location>
</feature>
<comment type="caution">
    <text evidence="6">The sequence shown here is derived from an EMBL/GenBank/DDBJ whole genome shotgun (WGS) entry which is preliminary data.</text>
</comment>
<accession>A0ABW1LM37</accession>
<proteinExistence type="predicted"/>
<evidence type="ECO:0000256" key="5">
    <source>
        <dbReference type="SAM" id="Phobius"/>
    </source>
</evidence>
<dbReference type="InterPro" id="IPR003825">
    <property type="entry name" value="Colicin-V_CvpA"/>
</dbReference>
<dbReference type="EC" id="3.4.21.-" evidence="6"/>
<sequence>MTYVDVAIVVAVIGVGLLGYHDGLVRALWALGGVLVGTAVGMIVVPVVFRHAGLSWWVAELSLVVLVGCAAGGRSLALLVEKRLRSRIGWTPVPWVDRTLGTVLGVMAGMGFSWMVGVALAGSALPDLAPAADRSMVLRTLDRGLPLSHLLANRFDALGDRTDFPRYVDVFSAEDIVAVPAPPADVVDEPGVVRASHSVLRILTHDAAISGSEGTGFLIAPERLMTAAHVVARSDSISVTTKAGKLPATIVQCDPVHDVAVLDVPGLTGTVLDFSSAQPGDPAAVIGFPDNGPLSITPARVRERLDWQSADIYGEGRYDHDAYSIRGEVHTGNSGGPMVDPQGRVLGVVVAFSRADDETAYVLTEDQVADAAAVGREADSGAQVGCR</sequence>
<feature type="transmembrane region" description="Helical" evidence="5">
    <location>
        <begin position="28"/>
        <end position="49"/>
    </location>
</feature>
<dbReference type="PANTHER" id="PTHR43019:SF23">
    <property type="entry name" value="PROTEASE DO-LIKE 5, CHLOROPLASTIC"/>
    <property type="match status" value="1"/>
</dbReference>
<dbReference type="InterPro" id="IPR047680">
    <property type="entry name" value="MarP-like"/>
</dbReference>
<dbReference type="Gene3D" id="2.40.10.10">
    <property type="entry name" value="Trypsin-like serine proteases"/>
    <property type="match status" value="2"/>
</dbReference>
<dbReference type="GO" id="GO:0008233">
    <property type="term" value="F:peptidase activity"/>
    <property type="evidence" value="ECO:0007669"/>
    <property type="project" value="UniProtKB-KW"/>
</dbReference>
<feature type="transmembrane region" description="Helical" evidence="5">
    <location>
        <begin position="100"/>
        <end position="125"/>
    </location>
</feature>
<dbReference type="GO" id="GO:0006508">
    <property type="term" value="P:proteolysis"/>
    <property type="evidence" value="ECO:0007669"/>
    <property type="project" value="UniProtKB-KW"/>
</dbReference>
<organism evidence="6 7">
    <name type="scientific">Nocardioides hankookensis</name>
    <dbReference type="NCBI Taxonomy" id="443157"/>
    <lineage>
        <taxon>Bacteria</taxon>
        <taxon>Bacillati</taxon>
        <taxon>Actinomycetota</taxon>
        <taxon>Actinomycetes</taxon>
        <taxon>Propionibacteriales</taxon>
        <taxon>Nocardioidaceae</taxon>
        <taxon>Nocardioides</taxon>
    </lineage>
</organism>
<dbReference type="Proteomes" id="UP001596135">
    <property type="component" value="Unassembled WGS sequence"/>
</dbReference>
<dbReference type="InterPro" id="IPR043504">
    <property type="entry name" value="Peptidase_S1_PA_chymotrypsin"/>
</dbReference>
<dbReference type="Pfam" id="PF13365">
    <property type="entry name" value="Trypsin_2"/>
    <property type="match status" value="1"/>
</dbReference>
<dbReference type="EMBL" id="JBHSRJ010000005">
    <property type="protein sequence ID" value="MFC6044307.1"/>
    <property type="molecule type" value="Genomic_DNA"/>
</dbReference>
<keyword evidence="4 5" id="KW-0472">Membrane</keyword>
<dbReference type="PANTHER" id="PTHR43019">
    <property type="entry name" value="SERINE ENDOPROTEASE DEGS"/>
    <property type="match status" value="1"/>
</dbReference>
<evidence type="ECO:0000256" key="1">
    <source>
        <dbReference type="ARBA" id="ARBA00004141"/>
    </source>
</evidence>
<comment type="subcellular location">
    <subcellularLocation>
        <location evidence="1">Membrane</location>
        <topology evidence="1">Multi-pass membrane protein</topology>
    </subcellularLocation>
</comment>
<feature type="transmembrane region" description="Helical" evidence="5">
    <location>
        <begin position="61"/>
        <end position="80"/>
    </location>
</feature>
<keyword evidence="6" id="KW-0645">Protease</keyword>
<evidence type="ECO:0000256" key="2">
    <source>
        <dbReference type="ARBA" id="ARBA00022692"/>
    </source>
</evidence>
<dbReference type="Pfam" id="PF02674">
    <property type="entry name" value="Colicin_V"/>
    <property type="match status" value="1"/>
</dbReference>
<evidence type="ECO:0000256" key="3">
    <source>
        <dbReference type="ARBA" id="ARBA00022989"/>
    </source>
</evidence>
<reference evidence="7" key="1">
    <citation type="journal article" date="2019" name="Int. J. Syst. Evol. Microbiol.">
        <title>The Global Catalogue of Microorganisms (GCM) 10K type strain sequencing project: providing services to taxonomists for standard genome sequencing and annotation.</title>
        <authorList>
            <consortium name="The Broad Institute Genomics Platform"/>
            <consortium name="The Broad Institute Genome Sequencing Center for Infectious Disease"/>
            <person name="Wu L."/>
            <person name="Ma J."/>
        </authorList>
    </citation>
    <scope>NUCLEOTIDE SEQUENCE [LARGE SCALE GENOMIC DNA]</scope>
    <source>
        <strain evidence="7">CCUG 54522</strain>
    </source>
</reference>
<gene>
    <name evidence="6" type="ORF">ACFPYL_14535</name>
</gene>
<name>A0ABW1LM37_9ACTN</name>
<keyword evidence="2 5" id="KW-0812">Transmembrane</keyword>